<evidence type="ECO:0000256" key="6">
    <source>
        <dbReference type="ARBA" id="ARBA00023136"/>
    </source>
</evidence>
<keyword evidence="6 12" id="KW-0472">Membrane</keyword>
<evidence type="ECO:0000256" key="8">
    <source>
        <dbReference type="ARBA" id="ARBA00023170"/>
    </source>
</evidence>
<reference evidence="13" key="1">
    <citation type="submission" date="2018-10" db="EMBL/GenBank/DDBJ databases">
        <authorList>
            <person name="Cai S."/>
            <person name="Huang Y."/>
        </authorList>
    </citation>
    <scope>NUCLEOTIDE SEQUENCE</scope>
</reference>
<feature type="transmembrane region" description="Helical" evidence="12">
    <location>
        <begin position="51"/>
        <end position="72"/>
    </location>
</feature>
<dbReference type="GO" id="GO:0005886">
    <property type="term" value="C:plasma membrane"/>
    <property type="evidence" value="ECO:0007669"/>
    <property type="project" value="UniProtKB-SubCell"/>
</dbReference>
<comment type="similarity">
    <text evidence="2">Belongs to the CD36 family.</text>
</comment>
<feature type="transmembrane region" description="Helical" evidence="12">
    <location>
        <begin position="497"/>
        <end position="515"/>
    </location>
</feature>
<evidence type="ECO:0000256" key="10">
    <source>
        <dbReference type="PIRSR" id="PIRSR605428-52"/>
    </source>
</evidence>
<evidence type="ECO:0000256" key="1">
    <source>
        <dbReference type="ARBA" id="ARBA00004651"/>
    </source>
</evidence>
<evidence type="ECO:0000313" key="13">
    <source>
        <dbReference type="EMBL" id="QCQ82556.1"/>
    </source>
</evidence>
<dbReference type="InterPro" id="IPR002159">
    <property type="entry name" value="CD36_fam"/>
</dbReference>
<keyword evidence="7 10" id="KW-1015">Disulfide bond</keyword>
<dbReference type="GO" id="GO:0005737">
    <property type="term" value="C:cytoplasm"/>
    <property type="evidence" value="ECO:0007669"/>
    <property type="project" value="TreeGrafter"/>
</dbReference>
<evidence type="ECO:0000256" key="5">
    <source>
        <dbReference type="ARBA" id="ARBA00022989"/>
    </source>
</evidence>
<dbReference type="Pfam" id="PF01130">
    <property type="entry name" value="CD36"/>
    <property type="match status" value="1"/>
</dbReference>
<keyword evidence="3" id="KW-1003">Cell membrane</keyword>
<dbReference type="PANTHER" id="PTHR11923:SF93">
    <property type="entry name" value="GH07959P-RELATED"/>
    <property type="match status" value="1"/>
</dbReference>
<evidence type="ECO:0000256" key="3">
    <source>
        <dbReference type="ARBA" id="ARBA00022475"/>
    </source>
</evidence>
<evidence type="ECO:0000256" key="7">
    <source>
        <dbReference type="ARBA" id="ARBA00023157"/>
    </source>
</evidence>
<keyword evidence="5 12" id="KW-1133">Transmembrane helix</keyword>
<dbReference type="GO" id="GO:0005044">
    <property type="term" value="F:scavenger receptor activity"/>
    <property type="evidence" value="ECO:0007669"/>
    <property type="project" value="TreeGrafter"/>
</dbReference>
<dbReference type="AlphaFoldDB" id="A0A4P8PH58"/>
<feature type="region of interest" description="Disordered" evidence="11">
    <location>
        <begin position="1"/>
        <end position="37"/>
    </location>
</feature>
<dbReference type="PRINTS" id="PR01609">
    <property type="entry name" value="CD36FAMILY"/>
</dbReference>
<evidence type="ECO:0000256" key="12">
    <source>
        <dbReference type="SAM" id="Phobius"/>
    </source>
</evidence>
<sequence length="532" mass="59676">MSEEEVTGSGLETDNGVAAAARGPQYSPQDEDAGEDRAAMGRCRGMSGCRVAALVAAVLTACLGVAMLAGGYNALFDAALKSQLEIKEGSRSYEIWRKTPFPLILKVYLFNITNAEAFQKGAKPDLQECGPYVWREYHEKKNITFNANNTVTYFQQRWWIWDEELSGNNSRDDVIVTLNTVPVAAAWNVHTSALLLGMLNGIFTKVKEKAVVTTTAEQILFSGYEDPVLDWMKENPPFSSFTTYDKFAWFYGRNLTTYYDGLFNMKTGADTLENLGKIDWWNKTRSTPFFSPPCNSVTGSAGEMFPPNQKRDHVIIYSSDLCMSVKLHYKENVTNDGIRGYRFWGSNTTFANGSVVPGNECYCVKDTCAPTGLLNAESCRMGAPAFISFPHFFNADPYLLNMVNGLKPEEEKHAFHMDIIPELGTPMNVAARVQINIRIQPYKGTGKFHFDRIDILKDLPNAYLPMLWFEEKAAMPPDMAPSIKTLLFLLDTPTLTIIWSLFVAIGVIVVVGILLDHWRKHRVYDPLLDPLM</sequence>
<comment type="subcellular location">
    <subcellularLocation>
        <location evidence="1">Cell membrane</location>
        <topology evidence="1">Multi-pass membrane protein</topology>
    </subcellularLocation>
</comment>
<evidence type="ECO:0000256" key="4">
    <source>
        <dbReference type="ARBA" id="ARBA00022692"/>
    </source>
</evidence>
<dbReference type="EMBL" id="MK061320">
    <property type="protein sequence ID" value="QCQ82556.1"/>
    <property type="molecule type" value="mRNA"/>
</dbReference>
<accession>A0A4P8PH58</accession>
<name>A0A4P8PH58_PENPN</name>
<keyword evidence="8 13" id="KW-0675">Receptor</keyword>
<keyword evidence="9" id="KW-0325">Glycoprotein</keyword>
<dbReference type="InterPro" id="IPR005428">
    <property type="entry name" value="CD36/SCARB1/SNMP1"/>
</dbReference>
<evidence type="ECO:0000256" key="9">
    <source>
        <dbReference type="ARBA" id="ARBA00023180"/>
    </source>
</evidence>
<feature type="disulfide bond" evidence="10">
    <location>
        <begin position="294"/>
        <end position="361"/>
    </location>
</feature>
<feature type="disulfide bond" evidence="10">
    <location>
        <begin position="363"/>
        <end position="368"/>
    </location>
</feature>
<protein>
    <submittedName>
        <fullName evidence="13">Scavenger receptor class B</fullName>
    </submittedName>
</protein>
<dbReference type="PANTHER" id="PTHR11923">
    <property type="entry name" value="SCAVENGER RECEPTOR CLASS B TYPE-1 SR-B1"/>
    <property type="match status" value="1"/>
</dbReference>
<evidence type="ECO:0000256" key="2">
    <source>
        <dbReference type="ARBA" id="ARBA00010532"/>
    </source>
</evidence>
<dbReference type="PRINTS" id="PR01610">
    <property type="entry name" value="CD36ANTIGEN"/>
</dbReference>
<evidence type="ECO:0000256" key="11">
    <source>
        <dbReference type="SAM" id="MobiDB-lite"/>
    </source>
</evidence>
<keyword evidence="4 12" id="KW-0812">Transmembrane</keyword>
<proteinExistence type="evidence at transcript level"/>
<organism evidence="13">
    <name type="scientific">Penaeus penicillatus</name>
    <name type="common">Redtail prawn</name>
    <name type="synonym">Fenneropenaeus penicillatus</name>
    <dbReference type="NCBI Taxonomy" id="161924"/>
    <lineage>
        <taxon>Eukaryota</taxon>
        <taxon>Metazoa</taxon>
        <taxon>Ecdysozoa</taxon>
        <taxon>Arthropoda</taxon>
        <taxon>Crustacea</taxon>
        <taxon>Multicrustacea</taxon>
        <taxon>Malacostraca</taxon>
        <taxon>Eumalacostraca</taxon>
        <taxon>Eucarida</taxon>
        <taxon>Decapoda</taxon>
        <taxon>Dendrobranchiata</taxon>
        <taxon>Penaeoidea</taxon>
        <taxon>Penaeidae</taxon>
        <taxon>Penaeus</taxon>
    </lineage>
</organism>
<feature type="disulfide bond" evidence="10">
    <location>
        <begin position="322"/>
        <end position="379"/>
    </location>
</feature>